<protein>
    <submittedName>
        <fullName evidence="2">Uncharacterized protein</fullName>
    </submittedName>
</protein>
<proteinExistence type="predicted"/>
<keyword evidence="3" id="KW-1185">Reference proteome</keyword>
<dbReference type="GeneID" id="5699482"/>
<dbReference type="KEGG" id="gla:GL50803_0010760"/>
<dbReference type="RefSeq" id="XP_001706589.1">
    <property type="nucleotide sequence ID" value="XM_001706537.1"/>
</dbReference>
<dbReference type="Proteomes" id="UP000001548">
    <property type="component" value="Unassembled WGS sequence"/>
</dbReference>
<dbReference type="VEuPathDB" id="GiardiaDB:GL50803_10760"/>
<dbReference type="AlphaFoldDB" id="A8BJI4"/>
<sequence>MSATDEEQELELLREMLRTKKAYGSIYPARLKELSARELYDLAKVDESLFEIKQPPPLEIHTATHDTAVIADLLQSMSSYPRIRDIAFPTSSASIMSFLLSDNQRPSATTETPNENQRTNTAGCMQESAGI</sequence>
<evidence type="ECO:0000256" key="1">
    <source>
        <dbReference type="SAM" id="MobiDB-lite"/>
    </source>
</evidence>
<comment type="caution">
    <text evidence="2">The sequence shown here is derived from an EMBL/GenBank/DDBJ whole genome shotgun (WGS) entry which is preliminary data.</text>
</comment>
<dbReference type="OMA" id="IHTATHD"/>
<evidence type="ECO:0000313" key="2">
    <source>
        <dbReference type="EMBL" id="KAE8303902.1"/>
    </source>
</evidence>
<gene>
    <name evidence="2" type="ORF">GL50803_0010760</name>
</gene>
<feature type="region of interest" description="Disordered" evidence="1">
    <location>
        <begin position="102"/>
        <end position="131"/>
    </location>
</feature>
<name>A8BJI4_GIAIC</name>
<accession>A8BJI4</accession>
<dbReference type="EMBL" id="AACB03000002">
    <property type="protein sequence ID" value="KAE8303902.1"/>
    <property type="molecule type" value="Genomic_DNA"/>
</dbReference>
<feature type="compositionally biased region" description="Polar residues" evidence="1">
    <location>
        <begin position="102"/>
        <end position="123"/>
    </location>
</feature>
<organism evidence="2 3">
    <name type="scientific">Giardia intestinalis (strain ATCC 50803 / WB clone C6)</name>
    <name type="common">Giardia lamblia</name>
    <dbReference type="NCBI Taxonomy" id="184922"/>
    <lineage>
        <taxon>Eukaryota</taxon>
        <taxon>Metamonada</taxon>
        <taxon>Diplomonadida</taxon>
        <taxon>Hexamitidae</taxon>
        <taxon>Giardiinae</taxon>
        <taxon>Giardia</taxon>
    </lineage>
</organism>
<reference evidence="2 3" key="1">
    <citation type="journal article" date="2007" name="Science">
        <title>Genomic minimalism in the early diverging intestinal parasite Giardia lamblia.</title>
        <authorList>
            <person name="Morrison H.G."/>
            <person name="McArthur A.G."/>
            <person name="Gillin F.D."/>
            <person name="Aley S.B."/>
            <person name="Adam R.D."/>
            <person name="Olsen G.J."/>
            <person name="Best A.A."/>
            <person name="Cande W.Z."/>
            <person name="Chen F."/>
            <person name="Cipriano M.J."/>
            <person name="Davids B.J."/>
            <person name="Dawson S.C."/>
            <person name="Elmendorf H.G."/>
            <person name="Hehl A.B."/>
            <person name="Holder M.E."/>
            <person name="Huse S.M."/>
            <person name="Kim U.U."/>
            <person name="Lasek-Nesselquist E."/>
            <person name="Manning G."/>
            <person name="Nigam A."/>
            <person name="Nixon J.E."/>
            <person name="Palm D."/>
            <person name="Passamaneck N.E."/>
            <person name="Prabhu A."/>
            <person name="Reich C.I."/>
            <person name="Reiner D.S."/>
            <person name="Samuelson J."/>
            <person name="Svard S.G."/>
            <person name="Sogin M.L."/>
        </authorList>
    </citation>
    <scope>NUCLEOTIDE SEQUENCE [LARGE SCALE GENOMIC DNA]</scope>
    <source>
        <strain evidence="2 3">WB C6</strain>
    </source>
</reference>
<evidence type="ECO:0000313" key="3">
    <source>
        <dbReference type="Proteomes" id="UP000001548"/>
    </source>
</evidence>
<dbReference type="HOGENOM" id="CLU_1931529_0_0_1"/>